<comment type="domain">
    <text evidence="3">The main chain amide nitrogen atoms of the second glycine and its adjacent residue in the HGGXW motif define the oxyanion hole, and stabilize the oxyanion that forms during the nucleophilic attack by the catalytic serine during substrate cleavage.</text>
</comment>
<dbReference type="InterPro" id="IPR029058">
    <property type="entry name" value="AB_hydrolase_fold"/>
</dbReference>
<dbReference type="PANTHER" id="PTHR48081:SF33">
    <property type="entry name" value="KYNURENINE FORMAMIDASE"/>
    <property type="match status" value="1"/>
</dbReference>
<dbReference type="PANTHER" id="PTHR48081">
    <property type="entry name" value="AB HYDROLASE SUPERFAMILY PROTEIN C4A8.06C"/>
    <property type="match status" value="1"/>
</dbReference>
<evidence type="ECO:0000313" key="4">
    <source>
        <dbReference type="EMBL" id="KAK4135683.1"/>
    </source>
</evidence>
<dbReference type="InterPro" id="IPR027519">
    <property type="entry name" value="KFase_ver/fungi-typ"/>
</dbReference>
<comment type="caution">
    <text evidence="4">The sequence shown here is derived from an EMBL/GenBank/DDBJ whole genome shotgun (WGS) entry which is preliminary data.</text>
</comment>
<evidence type="ECO:0000256" key="2">
    <source>
        <dbReference type="ARBA" id="ARBA00023079"/>
    </source>
</evidence>
<dbReference type="Gene3D" id="3.40.50.1820">
    <property type="entry name" value="alpha/beta hydrolase"/>
    <property type="match status" value="1"/>
</dbReference>
<feature type="active site" evidence="3">
    <location>
        <position position="334"/>
    </location>
</feature>
<protein>
    <recommendedName>
        <fullName evidence="3">Kynurenine formamidase</fullName>
        <shortName evidence="3">KFA</shortName>
        <shortName evidence="3">KFase</shortName>
        <ecNumber evidence="3">3.5.1.9</ecNumber>
    </recommendedName>
    <alternativeName>
        <fullName evidence="3">Arylformamidase</fullName>
    </alternativeName>
    <alternativeName>
        <fullName evidence="3">N-formylkynurenine formamidase</fullName>
        <shortName evidence="3">FKF</shortName>
    </alternativeName>
</protein>
<reference evidence="4" key="2">
    <citation type="submission" date="2023-05" db="EMBL/GenBank/DDBJ databases">
        <authorList>
            <consortium name="Lawrence Berkeley National Laboratory"/>
            <person name="Steindorff A."/>
            <person name="Hensen N."/>
            <person name="Bonometti L."/>
            <person name="Westerberg I."/>
            <person name="Brannstrom I.O."/>
            <person name="Guillou S."/>
            <person name="Cros-Aarteil S."/>
            <person name="Calhoun S."/>
            <person name="Haridas S."/>
            <person name="Kuo A."/>
            <person name="Mondo S."/>
            <person name="Pangilinan J."/>
            <person name="Riley R."/>
            <person name="Labutti K."/>
            <person name="Andreopoulos B."/>
            <person name="Lipzen A."/>
            <person name="Chen C."/>
            <person name="Yanf M."/>
            <person name="Daum C."/>
            <person name="Ng V."/>
            <person name="Clum A."/>
            <person name="Ohm R."/>
            <person name="Martin F."/>
            <person name="Silar P."/>
            <person name="Natvig D."/>
            <person name="Lalanne C."/>
            <person name="Gautier V."/>
            <person name="Ament-Velasquez S.L."/>
            <person name="Kruys A."/>
            <person name="Hutchinson M.I."/>
            <person name="Powell A.J."/>
            <person name="Barry K."/>
            <person name="Miller A.N."/>
            <person name="Grigoriev I.V."/>
            <person name="Debuchy R."/>
            <person name="Gladieux P."/>
            <person name="Thoren M.H."/>
            <person name="Johannesson H."/>
        </authorList>
    </citation>
    <scope>NUCLEOTIDE SEQUENCE</scope>
    <source>
        <strain evidence="4">CBS 123565</strain>
    </source>
</reference>
<comment type="subunit">
    <text evidence="3">Homodimer.</text>
</comment>
<reference evidence="4" key="1">
    <citation type="journal article" date="2023" name="Mol. Phylogenet. Evol.">
        <title>Genome-scale phylogeny and comparative genomics of the fungal order Sordariales.</title>
        <authorList>
            <person name="Hensen N."/>
            <person name="Bonometti L."/>
            <person name="Westerberg I."/>
            <person name="Brannstrom I.O."/>
            <person name="Guillou S."/>
            <person name="Cros-Aarteil S."/>
            <person name="Calhoun S."/>
            <person name="Haridas S."/>
            <person name="Kuo A."/>
            <person name="Mondo S."/>
            <person name="Pangilinan J."/>
            <person name="Riley R."/>
            <person name="LaButti K."/>
            <person name="Andreopoulos B."/>
            <person name="Lipzen A."/>
            <person name="Chen C."/>
            <person name="Yan M."/>
            <person name="Daum C."/>
            <person name="Ng V."/>
            <person name="Clum A."/>
            <person name="Steindorff A."/>
            <person name="Ohm R.A."/>
            <person name="Martin F."/>
            <person name="Silar P."/>
            <person name="Natvig D.O."/>
            <person name="Lalanne C."/>
            <person name="Gautier V."/>
            <person name="Ament-Velasquez S.L."/>
            <person name="Kruys A."/>
            <person name="Hutchinson M.I."/>
            <person name="Powell A.J."/>
            <person name="Barry K."/>
            <person name="Miller A.N."/>
            <person name="Grigoriev I.V."/>
            <person name="Debuchy R."/>
            <person name="Gladieux P."/>
            <person name="Hiltunen Thoren M."/>
            <person name="Johannesson H."/>
        </authorList>
    </citation>
    <scope>NUCLEOTIDE SEQUENCE</scope>
    <source>
        <strain evidence="4">CBS 123565</strain>
    </source>
</reference>
<comment type="catalytic activity">
    <reaction evidence="3">
        <text>N-formyl-L-kynurenine + H2O = L-kynurenine + formate + H(+)</text>
        <dbReference type="Rhea" id="RHEA:13009"/>
        <dbReference type="ChEBI" id="CHEBI:15377"/>
        <dbReference type="ChEBI" id="CHEBI:15378"/>
        <dbReference type="ChEBI" id="CHEBI:15740"/>
        <dbReference type="ChEBI" id="CHEBI:57959"/>
        <dbReference type="ChEBI" id="CHEBI:58629"/>
        <dbReference type="EC" id="3.5.1.9"/>
    </reaction>
</comment>
<dbReference type="HAMAP" id="MF_03014">
    <property type="entry name" value="KFase"/>
    <property type="match status" value="1"/>
</dbReference>
<comment type="function">
    <text evidence="3">Catalyzes the hydrolysis of N-formyl-L-kynurenine to L-kynurenine, the second step in the kynurenine pathway of tryptophan degradation. Kynurenine may be further oxidized to nicotinic acid, NAD(H) and NADP(H). Required for elimination of toxic metabolites.</text>
</comment>
<dbReference type="EC" id="3.5.1.9" evidence="3"/>
<proteinExistence type="inferred from homology"/>
<organism evidence="4 5">
    <name type="scientific">Trichocladium antarcticum</name>
    <dbReference type="NCBI Taxonomy" id="1450529"/>
    <lineage>
        <taxon>Eukaryota</taxon>
        <taxon>Fungi</taxon>
        <taxon>Dikarya</taxon>
        <taxon>Ascomycota</taxon>
        <taxon>Pezizomycotina</taxon>
        <taxon>Sordariomycetes</taxon>
        <taxon>Sordariomycetidae</taxon>
        <taxon>Sordariales</taxon>
        <taxon>Chaetomiaceae</taxon>
        <taxon>Trichocladium</taxon>
    </lineage>
</organism>
<dbReference type="GO" id="GO:0004061">
    <property type="term" value="F:arylformamidase activity"/>
    <property type="evidence" value="ECO:0007669"/>
    <property type="project" value="UniProtKB-UniRule"/>
</dbReference>
<keyword evidence="1 3" id="KW-0378">Hydrolase</keyword>
<dbReference type="GO" id="GO:0034354">
    <property type="term" value="P:'de novo' NAD+ biosynthetic process from L-tryptophan"/>
    <property type="evidence" value="ECO:0007669"/>
    <property type="project" value="UniProtKB-UniRule"/>
</dbReference>
<dbReference type="SUPFAM" id="SSF53474">
    <property type="entry name" value="alpha/beta-Hydrolases"/>
    <property type="match status" value="1"/>
</dbReference>
<accession>A0AAN6ZF70</accession>
<dbReference type="AlphaFoldDB" id="A0AAN6ZF70"/>
<keyword evidence="2 3" id="KW-0823">Tryptophan catabolism</keyword>
<feature type="short sequence motif" description="HGGXW" evidence="3">
    <location>
        <begin position="100"/>
        <end position="104"/>
    </location>
</feature>
<feature type="active site" description="Nucleophile" evidence="3">
    <location>
        <position position="202"/>
    </location>
</feature>
<name>A0AAN6ZF70_9PEZI</name>
<comment type="similarity">
    <text evidence="3">Belongs to the kynurenine formamidase family.</text>
</comment>
<dbReference type="Proteomes" id="UP001304895">
    <property type="component" value="Unassembled WGS sequence"/>
</dbReference>
<feature type="active site" evidence="3">
    <location>
        <position position="300"/>
    </location>
</feature>
<evidence type="ECO:0000256" key="1">
    <source>
        <dbReference type="ARBA" id="ARBA00022801"/>
    </source>
</evidence>
<sequence>MQDHSKEPATPADWSAWATVPWTPLTGPATGTDGAANSNPIIGYHKASVPCAPRSNPPLALQTLDVWLPASASPTTPDASTLPQPSSAAAGPGTWIIYIHGGAWRDPAITASSFTPAATALLQSQLTNTNKTSTTSPDPRLAGLASLNYRLSPHPAHPAPADPARQARHPDHIADIRAALAFLHRLLPASAHEHSYILAGHSCGATLAFQAVMAPSRWGLSPTDPRSEPPAVAAVVGFNGLYDLAGFLAAPPAGYAHLAGPYAEFTRGAFGGDERVWRAEDKKKKRTRKVLAVLVQSREDTLVPYAQLEGLRGVLEREGGGAVEVRVMEAGGDHDDIWKDGRRMAEVLAEVVAGGLA</sequence>
<evidence type="ECO:0000256" key="3">
    <source>
        <dbReference type="HAMAP-Rule" id="MF_03014"/>
    </source>
</evidence>
<evidence type="ECO:0000313" key="5">
    <source>
        <dbReference type="Proteomes" id="UP001304895"/>
    </source>
</evidence>
<keyword evidence="5" id="KW-1185">Reference proteome</keyword>
<comment type="pathway">
    <text evidence="3">Amino-acid degradation; L-tryptophan degradation via kynurenine pathway; L-kynurenine from L-tryptophan: step 2/2.</text>
</comment>
<gene>
    <name evidence="4" type="ORF">BT67DRAFT_455072</name>
</gene>
<dbReference type="InterPro" id="IPR050300">
    <property type="entry name" value="GDXG_lipolytic_enzyme"/>
</dbReference>
<dbReference type="EMBL" id="MU853405">
    <property type="protein sequence ID" value="KAK4135683.1"/>
    <property type="molecule type" value="Genomic_DNA"/>
</dbReference>
<dbReference type="GO" id="GO:0019441">
    <property type="term" value="P:L-tryptophan catabolic process to kynurenine"/>
    <property type="evidence" value="ECO:0007669"/>
    <property type="project" value="UniProtKB-UniRule"/>
</dbReference>